<evidence type="ECO:0000313" key="1">
    <source>
        <dbReference type="EMBL" id="KAL0936142.1"/>
    </source>
</evidence>
<dbReference type="EMBL" id="VUJX02000005">
    <property type="protein sequence ID" value="KAL0936142.1"/>
    <property type="molecule type" value="Genomic_DNA"/>
</dbReference>
<sequence length="672" mass="73572">MATSLLDAEQAKALFNILTHSETYHEIEDFKEPETISKYGYPFAAITPKAGEAVVYATESSTPLLQSLFNKFVLSLPGVSSISSDFWNVRVQGILKKFAEVDLSESYEKGSLGTRKTLATASSTIIEAVTRGVIGGGPISDPATRPSDYNLQNASDLSRAWDDAMHGLVYENLCDELLDYLAETDDFESHSPMTRAACEYILIHLATLCHQVLVISPEGQYLVNLMDSVHKMVPYGMVRQTLRVGNAATMIAGMMKIFLAKLSVGSVSNWVGLTTNAADGQNLLQKIISVILGWDCTDFKKTVDKIAKAKDGPSKGALAAIKAHCQASKSERVAVRAQSLRESKSVVAVILEKENPALLEDTSDYEHKQCLDYYAALLAIRDREEIIAVLCKQSPDLLTQAIRDAVAGMDPIIRAVHNKVDLSDHVKDYQTFLEQLIATSKPKKAKPKSEHESLLPTVEDYVQLLKNNKQMLYKWLHAVSKNCPEVMDQFRTWAKDSLTVFDRQSNGASIDDKLNGLFSQVPDETKAKIIPAIDAHAAYLRELNSLSSTRMQAILEGSSSSMAGPGVYLMRWQSLLDETYITPSIPKGPIRCGKDVKGIVAQGSRKSVSSDAGEAIAAIQSEALSTLPEAPDVQPVIEALIPLFKKMLTTTSERKTNGTNGHALADLTLANW</sequence>
<dbReference type="Proteomes" id="UP000805649">
    <property type="component" value="Unassembled WGS sequence"/>
</dbReference>
<accession>A0ACC3YWH6</accession>
<comment type="caution">
    <text evidence="1">The sequence shown here is derived from an EMBL/GenBank/DDBJ whole genome shotgun (WGS) entry which is preliminary data.</text>
</comment>
<proteinExistence type="predicted"/>
<reference evidence="1 2" key="1">
    <citation type="journal article" date="2020" name="Phytopathology">
        <title>Genome Sequence Resources of Colletotrichum truncatum, C. plurivorum, C. musicola, and C. sojae: Four Species Pathogenic to Soybean (Glycine max).</title>
        <authorList>
            <person name="Rogerio F."/>
            <person name="Boufleur T.R."/>
            <person name="Ciampi-Guillardi M."/>
            <person name="Sukno S.A."/>
            <person name="Thon M.R."/>
            <person name="Massola Junior N.S."/>
            <person name="Baroncelli R."/>
        </authorList>
    </citation>
    <scope>NUCLEOTIDE SEQUENCE [LARGE SCALE GENOMIC DNA]</scope>
    <source>
        <strain evidence="1 2">CMES1059</strain>
    </source>
</reference>
<gene>
    <name evidence="1" type="ORF">CTRU02_208357</name>
</gene>
<keyword evidence="2" id="KW-1185">Reference proteome</keyword>
<name>A0ACC3YWH6_COLTU</name>
<evidence type="ECO:0000313" key="2">
    <source>
        <dbReference type="Proteomes" id="UP000805649"/>
    </source>
</evidence>
<organism evidence="1 2">
    <name type="scientific">Colletotrichum truncatum</name>
    <name type="common">Anthracnose fungus</name>
    <name type="synonym">Colletotrichum capsici</name>
    <dbReference type="NCBI Taxonomy" id="5467"/>
    <lineage>
        <taxon>Eukaryota</taxon>
        <taxon>Fungi</taxon>
        <taxon>Dikarya</taxon>
        <taxon>Ascomycota</taxon>
        <taxon>Pezizomycotina</taxon>
        <taxon>Sordariomycetes</taxon>
        <taxon>Hypocreomycetidae</taxon>
        <taxon>Glomerellales</taxon>
        <taxon>Glomerellaceae</taxon>
        <taxon>Colletotrichum</taxon>
        <taxon>Colletotrichum truncatum species complex</taxon>
    </lineage>
</organism>
<protein>
    <submittedName>
        <fullName evidence="1">Px domain-containing protein</fullName>
    </submittedName>
</protein>